<feature type="non-terminal residue" evidence="1">
    <location>
        <position position="1"/>
    </location>
</feature>
<protein>
    <submittedName>
        <fullName evidence="1">Uncharacterized protein</fullName>
    </submittedName>
</protein>
<organism evidence="1 2">
    <name type="scientific">Pristionchus entomophagus</name>
    <dbReference type="NCBI Taxonomy" id="358040"/>
    <lineage>
        <taxon>Eukaryota</taxon>
        <taxon>Metazoa</taxon>
        <taxon>Ecdysozoa</taxon>
        <taxon>Nematoda</taxon>
        <taxon>Chromadorea</taxon>
        <taxon>Rhabditida</taxon>
        <taxon>Rhabditina</taxon>
        <taxon>Diplogasteromorpha</taxon>
        <taxon>Diplogasteroidea</taxon>
        <taxon>Neodiplogasteridae</taxon>
        <taxon>Pristionchus</taxon>
    </lineage>
</organism>
<comment type="caution">
    <text evidence="1">The sequence shown here is derived from an EMBL/GenBank/DDBJ whole genome shotgun (WGS) entry which is preliminary data.</text>
</comment>
<reference evidence="1" key="1">
    <citation type="submission" date="2023-10" db="EMBL/GenBank/DDBJ databases">
        <title>Genome assembly of Pristionchus species.</title>
        <authorList>
            <person name="Yoshida K."/>
            <person name="Sommer R.J."/>
        </authorList>
    </citation>
    <scope>NUCLEOTIDE SEQUENCE</scope>
    <source>
        <strain evidence="1">RS0144</strain>
    </source>
</reference>
<evidence type="ECO:0000313" key="2">
    <source>
        <dbReference type="Proteomes" id="UP001432027"/>
    </source>
</evidence>
<evidence type="ECO:0000313" key="1">
    <source>
        <dbReference type="EMBL" id="GMS90009.1"/>
    </source>
</evidence>
<dbReference type="AlphaFoldDB" id="A0AAV5TBE9"/>
<dbReference type="EMBL" id="BTSX01000003">
    <property type="protein sequence ID" value="GMS90009.1"/>
    <property type="molecule type" value="Genomic_DNA"/>
</dbReference>
<dbReference type="Proteomes" id="UP001432027">
    <property type="component" value="Unassembled WGS sequence"/>
</dbReference>
<accession>A0AAV5TBE9</accession>
<name>A0AAV5TBE9_9BILA</name>
<gene>
    <name evidence="1" type="ORF">PENTCL1PPCAC_12184</name>
</gene>
<sequence length="65" mass="7307">GRGASGYHPCRTVHLCDHSTCNVIRLILQNTLLCVFPCHRTLQSHLCFELSHHGSVPTSRQEIII</sequence>
<keyword evidence="2" id="KW-1185">Reference proteome</keyword>
<proteinExistence type="predicted"/>